<comment type="caution">
    <text evidence="2">The sequence shown here is derived from an EMBL/GenBank/DDBJ whole genome shotgun (WGS) entry which is preliminary data.</text>
</comment>
<gene>
    <name evidence="2" type="ORF">JOF53_005918</name>
</gene>
<feature type="compositionally biased region" description="Gly residues" evidence="1">
    <location>
        <begin position="1"/>
        <end position="10"/>
    </location>
</feature>
<feature type="region of interest" description="Disordered" evidence="1">
    <location>
        <begin position="82"/>
        <end position="106"/>
    </location>
</feature>
<evidence type="ECO:0000313" key="2">
    <source>
        <dbReference type="EMBL" id="MBP2477046.1"/>
    </source>
</evidence>
<accession>A0ABS5AKE5</accession>
<dbReference type="RefSeq" id="WP_143342954.1">
    <property type="nucleotide sequence ID" value="NZ_JAGIOO010000001.1"/>
</dbReference>
<dbReference type="EMBL" id="JAGIOO010000001">
    <property type="protein sequence ID" value="MBP2477046.1"/>
    <property type="molecule type" value="Genomic_DNA"/>
</dbReference>
<dbReference type="Proteomes" id="UP001519363">
    <property type="component" value="Unassembled WGS sequence"/>
</dbReference>
<proteinExistence type="predicted"/>
<evidence type="ECO:0000256" key="1">
    <source>
        <dbReference type="SAM" id="MobiDB-lite"/>
    </source>
</evidence>
<feature type="region of interest" description="Disordered" evidence="1">
    <location>
        <begin position="1"/>
        <end position="25"/>
    </location>
</feature>
<sequence>MPAFHGGGGRPVTHRAQHPSRLAPFDQQAGCTLDAASGAGLVQIGRLALLTARDGEDWRPVPLPEEDVAWEAANVAGLYRQPGGARLPAGGGGAPPAGGDQLSGLR</sequence>
<name>A0ABS5AKE5_9PSEU</name>
<evidence type="ECO:0000313" key="3">
    <source>
        <dbReference type="Proteomes" id="UP001519363"/>
    </source>
</evidence>
<protein>
    <submittedName>
        <fullName evidence="2">Uncharacterized protein</fullName>
    </submittedName>
</protein>
<keyword evidence="3" id="KW-1185">Reference proteome</keyword>
<reference evidence="2 3" key="1">
    <citation type="submission" date="2021-03" db="EMBL/GenBank/DDBJ databases">
        <title>Sequencing the genomes of 1000 actinobacteria strains.</title>
        <authorList>
            <person name="Klenk H.-P."/>
        </authorList>
    </citation>
    <scope>NUCLEOTIDE SEQUENCE [LARGE SCALE GENOMIC DNA]</scope>
    <source>
        <strain evidence="2 3">DSM 44580</strain>
    </source>
</reference>
<organism evidence="2 3">
    <name type="scientific">Crossiella equi</name>
    <dbReference type="NCBI Taxonomy" id="130796"/>
    <lineage>
        <taxon>Bacteria</taxon>
        <taxon>Bacillati</taxon>
        <taxon>Actinomycetota</taxon>
        <taxon>Actinomycetes</taxon>
        <taxon>Pseudonocardiales</taxon>
        <taxon>Pseudonocardiaceae</taxon>
        <taxon>Crossiella</taxon>
    </lineage>
</organism>